<keyword evidence="1" id="KW-0472">Membrane</keyword>
<keyword evidence="1" id="KW-0812">Transmembrane</keyword>
<reference evidence="2 3" key="1">
    <citation type="submission" date="2017-02" db="EMBL/GenBank/DDBJ databases">
        <authorList>
            <person name="Peterson S.W."/>
        </authorList>
    </citation>
    <scope>NUCLEOTIDE SEQUENCE [LARGE SCALE GENOMIC DNA]</scope>
    <source>
        <strain evidence="2 3">ATCC 35992</strain>
    </source>
</reference>
<evidence type="ECO:0000313" key="2">
    <source>
        <dbReference type="EMBL" id="SKA71595.1"/>
    </source>
</evidence>
<gene>
    <name evidence="2" type="ORF">SAMN02745111_02222</name>
</gene>
<dbReference type="AlphaFoldDB" id="A0A1T4W3F5"/>
<protein>
    <submittedName>
        <fullName evidence="2">DHHW protein</fullName>
    </submittedName>
</protein>
<dbReference type="OrthoDB" id="175771at2"/>
<dbReference type="EMBL" id="FUXZ01000016">
    <property type="protein sequence ID" value="SKA71595.1"/>
    <property type="molecule type" value="Genomic_DNA"/>
</dbReference>
<keyword evidence="1" id="KW-1133">Transmembrane helix</keyword>
<proteinExistence type="predicted"/>
<dbReference type="STRING" id="39495.SAMN02745111_02222"/>
<evidence type="ECO:0000313" key="3">
    <source>
        <dbReference type="Proteomes" id="UP000190814"/>
    </source>
</evidence>
<sequence>MTKKKRILQAIKYVSEFAKRFTVYIVVILIVLASALEMGLSKEKYSESENRYLAQFPEFSFETLKNGKFTKGLEDYLCDHFPLRDDFMKLYAKVQKLEGKEEINGVYVCKDNYYIEKPKPYENMDKFVRHVNGLASTYENCNVNLMLVPTAITIYKDKLPKNADGGCQLEEIEKVKEKLDSKVNFIDVSETLKKGAEEGTVFYKTDHHWTTLGAYDAFKKYCSDLGLAEHPIDEYTLTEVSKDFYGTISSKVNDKDLKPDKMVSFTKKNTLDINYQNATGHVLYNEGYLKRRDKYSFFLNNINDKIVIKNKKIKEDRKGKSLLVYKDSYANCFIPFLVDEYETIIVLDTRYYMNGGEELVEDYGVTDILVLYNMNTVDTDTGVSGIY</sequence>
<dbReference type="InterPro" id="IPR025945">
    <property type="entry name" value="DHHW"/>
</dbReference>
<dbReference type="Pfam" id="PF14286">
    <property type="entry name" value="DHHW"/>
    <property type="match status" value="1"/>
</dbReference>
<dbReference type="Proteomes" id="UP000190814">
    <property type="component" value="Unassembled WGS sequence"/>
</dbReference>
<accession>A0A1T4W3F5</accession>
<keyword evidence="3" id="KW-1185">Reference proteome</keyword>
<evidence type="ECO:0000256" key="1">
    <source>
        <dbReference type="SAM" id="Phobius"/>
    </source>
</evidence>
<feature type="transmembrane region" description="Helical" evidence="1">
    <location>
        <begin position="21"/>
        <end position="40"/>
    </location>
</feature>
<name>A0A1T4W3F5_9FIRM</name>
<dbReference type="RefSeq" id="WP_078767051.1">
    <property type="nucleotide sequence ID" value="NZ_FUXZ01000016.1"/>
</dbReference>
<organism evidence="2 3">
    <name type="scientific">Eubacterium uniforme</name>
    <dbReference type="NCBI Taxonomy" id="39495"/>
    <lineage>
        <taxon>Bacteria</taxon>
        <taxon>Bacillati</taxon>
        <taxon>Bacillota</taxon>
        <taxon>Clostridia</taxon>
        <taxon>Eubacteriales</taxon>
        <taxon>Eubacteriaceae</taxon>
        <taxon>Eubacterium</taxon>
    </lineage>
</organism>